<reference evidence="1 2" key="1">
    <citation type="submission" date="2016-11" db="EMBL/GenBank/DDBJ databases">
        <title>Comparative genomics of Bartonella apis.</title>
        <authorList>
            <person name="Engel P."/>
        </authorList>
    </citation>
    <scope>NUCLEOTIDE SEQUENCE [LARGE SCALE GENOMIC DNA]</scope>
    <source>
        <strain evidence="1 2">BBC0122</strain>
    </source>
</reference>
<dbReference type="KEGG" id="bapi:BBC0122_017890"/>
<protein>
    <submittedName>
        <fullName evidence="1">Uncharacterized protein</fullName>
    </submittedName>
</protein>
<proteinExistence type="predicted"/>
<dbReference type="EMBL" id="CP015625">
    <property type="protein sequence ID" value="AQT47888.1"/>
    <property type="molecule type" value="Genomic_DNA"/>
</dbReference>
<dbReference type="AlphaFoldDB" id="A0A1U9MJH8"/>
<accession>A0A1U9MJH8</accession>
<keyword evidence="2" id="KW-1185">Reference proteome</keyword>
<organism evidence="1 2">
    <name type="scientific">Bartonella choladocola</name>
    <dbReference type="NCBI Taxonomy" id="2750995"/>
    <lineage>
        <taxon>Bacteria</taxon>
        <taxon>Pseudomonadati</taxon>
        <taxon>Pseudomonadota</taxon>
        <taxon>Alphaproteobacteria</taxon>
        <taxon>Hyphomicrobiales</taxon>
        <taxon>Bartonellaceae</taxon>
        <taxon>Bartonella</taxon>
    </lineage>
</organism>
<dbReference type="Proteomes" id="UP000189632">
    <property type="component" value="Chromosome"/>
</dbReference>
<sequence length="55" mass="6287">MDEQPFAISGVKEPEKIRILIYANNHTAHVPLSSLTKPLETRLEEIEKRLDKMGV</sequence>
<gene>
    <name evidence="1" type="ORF">BBC0122_017890</name>
</gene>
<evidence type="ECO:0000313" key="2">
    <source>
        <dbReference type="Proteomes" id="UP000189632"/>
    </source>
</evidence>
<dbReference type="RefSeq" id="WP_188318021.1">
    <property type="nucleotide sequence ID" value="NZ_CAXUOT020000003.1"/>
</dbReference>
<name>A0A1U9MJH8_9HYPH</name>
<evidence type="ECO:0000313" key="1">
    <source>
        <dbReference type="EMBL" id="AQT47888.1"/>
    </source>
</evidence>